<evidence type="ECO:0000313" key="1">
    <source>
        <dbReference type="EMBL" id="BDM67488.1"/>
    </source>
</evidence>
<organism evidence="1 2">
    <name type="scientific">Streptomyces nigrescens</name>
    <dbReference type="NCBI Taxonomy" id="1920"/>
    <lineage>
        <taxon>Bacteria</taxon>
        <taxon>Bacillati</taxon>
        <taxon>Actinomycetota</taxon>
        <taxon>Actinomycetes</taxon>
        <taxon>Kitasatosporales</taxon>
        <taxon>Streptomycetaceae</taxon>
        <taxon>Streptomyces</taxon>
    </lineage>
</organism>
<protein>
    <recommendedName>
        <fullName evidence="3">ParB/Sulfiredoxin domain-containing protein</fullName>
    </recommendedName>
</protein>
<dbReference type="SUPFAM" id="SSF110849">
    <property type="entry name" value="ParB/Sulfiredoxin"/>
    <property type="match status" value="1"/>
</dbReference>
<proteinExistence type="predicted"/>
<dbReference type="InterPro" id="IPR036086">
    <property type="entry name" value="ParB/Sulfiredoxin_sf"/>
</dbReference>
<dbReference type="Gene3D" id="3.90.1530.10">
    <property type="entry name" value="Conserved hypothetical protein from pyrococcus furiosus pfu- 392566-001, ParB domain"/>
    <property type="match status" value="1"/>
</dbReference>
<gene>
    <name evidence="1" type="ORF">HEK616_09750</name>
</gene>
<evidence type="ECO:0008006" key="3">
    <source>
        <dbReference type="Google" id="ProtNLM"/>
    </source>
</evidence>
<sequence length="301" mass="33108">METESTRLAPPQMVQGDPRTLTLLDHNARFLPHEQFRQLVANIERDGHLTSTPLVWNDREGGRLVVLSGNHRTLAAVEAGLSTIWWMQIDEPLPRQRQIALQLSHNAIAGQDDPAILKELYDELESVEWRQYTGLDDKALDLLEKVDVASLGEANLDFASVQFMFLPAELESAEAAFDAARSTATADQRWVAGLEQYEPVLDALETSRAAYKIGNSATALGVILAVFERHLSELAEGWFDAETGEASRAGTAPLETVFGVRDLPVETAAVVRAAIDRMVQDGTVPADEPWRALEVLAAQSN</sequence>
<accession>A0ABN6QRA5</accession>
<evidence type="ECO:0000313" key="2">
    <source>
        <dbReference type="Proteomes" id="UP001059597"/>
    </source>
</evidence>
<dbReference type="EMBL" id="AP026073">
    <property type="protein sequence ID" value="BDM67488.1"/>
    <property type="molecule type" value="Genomic_DNA"/>
</dbReference>
<name>A0ABN6QRA5_STRNI</name>
<dbReference type="Proteomes" id="UP001059597">
    <property type="component" value="Chromosome"/>
</dbReference>
<dbReference type="RefSeq" id="WP_261951632.1">
    <property type="nucleotide sequence ID" value="NZ_AP026073.1"/>
</dbReference>
<reference evidence="1" key="1">
    <citation type="submission" date="2022-06" db="EMBL/GenBank/DDBJ databases">
        <title>Complete genome sequence of Streptomyces nigrescens HEK616.</title>
        <authorList>
            <person name="Asamizu S."/>
            <person name="Onaka H."/>
        </authorList>
    </citation>
    <scope>NUCLEOTIDE SEQUENCE</scope>
    <source>
        <strain evidence="1">HEK616</strain>
    </source>
</reference>
<keyword evidence="2" id="KW-1185">Reference proteome</keyword>